<dbReference type="Proteomes" id="UP001501578">
    <property type="component" value="Unassembled WGS sequence"/>
</dbReference>
<evidence type="ECO:0008006" key="3">
    <source>
        <dbReference type="Google" id="ProtNLM"/>
    </source>
</evidence>
<comment type="caution">
    <text evidence="1">The sequence shown here is derived from an EMBL/GenBank/DDBJ whole genome shotgun (WGS) entry which is preliminary data.</text>
</comment>
<keyword evidence="2" id="KW-1185">Reference proteome</keyword>
<name>A0ABN1RBD9_9ACTN</name>
<proteinExistence type="predicted"/>
<gene>
    <name evidence="1" type="ORF">GCM10009560_78360</name>
</gene>
<protein>
    <recommendedName>
        <fullName evidence="3">Transposase</fullName>
    </recommendedName>
</protein>
<dbReference type="EMBL" id="BAAAHQ010000066">
    <property type="protein sequence ID" value="GAA0954435.1"/>
    <property type="molecule type" value="Genomic_DNA"/>
</dbReference>
<organism evidence="1 2">
    <name type="scientific">Nonomuraea longicatena</name>
    <dbReference type="NCBI Taxonomy" id="83682"/>
    <lineage>
        <taxon>Bacteria</taxon>
        <taxon>Bacillati</taxon>
        <taxon>Actinomycetota</taxon>
        <taxon>Actinomycetes</taxon>
        <taxon>Streptosporangiales</taxon>
        <taxon>Streptosporangiaceae</taxon>
        <taxon>Nonomuraea</taxon>
    </lineage>
</organism>
<evidence type="ECO:0000313" key="1">
    <source>
        <dbReference type="EMBL" id="GAA0954435.1"/>
    </source>
</evidence>
<reference evidence="1 2" key="1">
    <citation type="journal article" date="2019" name="Int. J. Syst. Evol. Microbiol.">
        <title>The Global Catalogue of Microorganisms (GCM) 10K type strain sequencing project: providing services to taxonomists for standard genome sequencing and annotation.</title>
        <authorList>
            <consortium name="The Broad Institute Genomics Platform"/>
            <consortium name="The Broad Institute Genome Sequencing Center for Infectious Disease"/>
            <person name="Wu L."/>
            <person name="Ma J."/>
        </authorList>
    </citation>
    <scope>NUCLEOTIDE SEQUENCE [LARGE SCALE GENOMIC DNA]</scope>
    <source>
        <strain evidence="1 2">JCM 11136</strain>
    </source>
</reference>
<evidence type="ECO:0000313" key="2">
    <source>
        <dbReference type="Proteomes" id="UP001501578"/>
    </source>
</evidence>
<accession>A0ABN1RBD9</accession>
<sequence length="125" mass="13272">MIGSLTSNIIRSLLVLLGEAVDLVTALAGDVRAAVQRAARLAYAILDGTLIPIDRLADPVGRLVWASPALPGAIHDISQARTVGLIDTLTSAGVKIFADKCCQGAGGTIRTPFKRHRYRPWLSRG</sequence>